<accession>A0A2P2QXA1</accession>
<reference evidence="1" key="1">
    <citation type="submission" date="2018-02" db="EMBL/GenBank/DDBJ databases">
        <title>Rhizophora mucronata_Transcriptome.</title>
        <authorList>
            <person name="Meera S.P."/>
            <person name="Sreeshan A."/>
            <person name="Augustine A."/>
        </authorList>
    </citation>
    <scope>NUCLEOTIDE SEQUENCE</scope>
    <source>
        <tissue evidence="1">Leaf</tissue>
    </source>
</reference>
<dbReference type="AlphaFoldDB" id="A0A2P2QXA1"/>
<protein>
    <submittedName>
        <fullName evidence="1">Uncharacterized protein</fullName>
    </submittedName>
</protein>
<name>A0A2P2QXA1_RHIMU</name>
<evidence type="ECO:0000313" key="1">
    <source>
        <dbReference type="EMBL" id="MBX71577.1"/>
    </source>
</evidence>
<dbReference type="EMBL" id="GGEC01091093">
    <property type="protein sequence ID" value="MBX71577.1"/>
    <property type="molecule type" value="Transcribed_RNA"/>
</dbReference>
<sequence>MISNSIMLHFGIYYTAEKAVMLRIYENFSHTAENVAMLRKYENFSHKSVRCFTWGNELQLSI</sequence>
<organism evidence="1">
    <name type="scientific">Rhizophora mucronata</name>
    <name type="common">Asiatic mangrove</name>
    <dbReference type="NCBI Taxonomy" id="61149"/>
    <lineage>
        <taxon>Eukaryota</taxon>
        <taxon>Viridiplantae</taxon>
        <taxon>Streptophyta</taxon>
        <taxon>Embryophyta</taxon>
        <taxon>Tracheophyta</taxon>
        <taxon>Spermatophyta</taxon>
        <taxon>Magnoliopsida</taxon>
        <taxon>eudicotyledons</taxon>
        <taxon>Gunneridae</taxon>
        <taxon>Pentapetalae</taxon>
        <taxon>rosids</taxon>
        <taxon>fabids</taxon>
        <taxon>Malpighiales</taxon>
        <taxon>Rhizophoraceae</taxon>
        <taxon>Rhizophora</taxon>
    </lineage>
</organism>
<proteinExistence type="predicted"/>